<evidence type="ECO:0000259" key="1">
    <source>
        <dbReference type="SMART" id="SM00507"/>
    </source>
</evidence>
<evidence type="ECO:0000313" key="3">
    <source>
        <dbReference type="Proteomes" id="UP000533269"/>
    </source>
</evidence>
<name>A0A7W4TRA8_KINRA</name>
<protein>
    <recommendedName>
        <fullName evidence="1">HNH nuclease domain-containing protein</fullName>
    </recommendedName>
</protein>
<dbReference type="EMBL" id="JACHVY010000009">
    <property type="protein sequence ID" value="MBB2903505.1"/>
    <property type="molecule type" value="Genomic_DNA"/>
</dbReference>
<gene>
    <name evidence="2" type="ORF">FHR75_004347</name>
</gene>
<dbReference type="CDD" id="cd00085">
    <property type="entry name" value="HNHc"/>
    <property type="match status" value="1"/>
</dbReference>
<organism evidence="2 3">
    <name type="scientific">Kineococcus radiotolerans</name>
    <dbReference type="NCBI Taxonomy" id="131568"/>
    <lineage>
        <taxon>Bacteria</taxon>
        <taxon>Bacillati</taxon>
        <taxon>Actinomycetota</taxon>
        <taxon>Actinomycetes</taxon>
        <taxon>Kineosporiales</taxon>
        <taxon>Kineosporiaceae</taxon>
        <taxon>Kineococcus</taxon>
    </lineage>
</organism>
<dbReference type="Gene3D" id="1.10.30.50">
    <property type="match status" value="1"/>
</dbReference>
<dbReference type="InterPro" id="IPR003615">
    <property type="entry name" value="HNH_nuc"/>
</dbReference>
<reference evidence="2 3" key="2">
    <citation type="submission" date="2020-08" db="EMBL/GenBank/DDBJ databases">
        <authorList>
            <person name="Partida-Martinez L."/>
            <person name="Huntemann M."/>
            <person name="Clum A."/>
            <person name="Wang J."/>
            <person name="Palaniappan K."/>
            <person name="Ritter S."/>
            <person name="Chen I.-M."/>
            <person name="Stamatis D."/>
            <person name="Reddy T."/>
            <person name="O'Malley R."/>
            <person name="Daum C."/>
            <person name="Shapiro N."/>
            <person name="Ivanova N."/>
            <person name="Kyrpides N."/>
            <person name="Woyke T."/>
        </authorList>
    </citation>
    <scope>NUCLEOTIDE SEQUENCE [LARGE SCALE GENOMIC DNA]</scope>
    <source>
        <strain evidence="2 3">AS2.23</strain>
    </source>
</reference>
<feature type="domain" description="HNH nuclease" evidence="1">
    <location>
        <begin position="230"/>
        <end position="281"/>
    </location>
</feature>
<dbReference type="SMART" id="SM00507">
    <property type="entry name" value="HNHc"/>
    <property type="match status" value="1"/>
</dbReference>
<comment type="caution">
    <text evidence="2">The sequence shown here is derived from an EMBL/GenBank/DDBJ whole genome shotgun (WGS) entry which is preliminary data.</text>
</comment>
<dbReference type="AlphaFoldDB" id="A0A7W4TRA8"/>
<dbReference type="Proteomes" id="UP000533269">
    <property type="component" value="Unassembled WGS sequence"/>
</dbReference>
<dbReference type="RefSeq" id="WP_183393108.1">
    <property type="nucleotide sequence ID" value="NZ_JACHVY010000009.1"/>
</dbReference>
<accession>A0A7W4TRA8</accession>
<reference evidence="2 3" key="1">
    <citation type="submission" date="2020-08" db="EMBL/GenBank/DDBJ databases">
        <title>The Agave Microbiome: Exploring the role of microbial communities in plant adaptations to desert environments.</title>
        <authorList>
            <person name="Partida-Martinez L.P."/>
        </authorList>
    </citation>
    <scope>NUCLEOTIDE SEQUENCE [LARGE SCALE GENOMIC DNA]</scope>
    <source>
        <strain evidence="2 3">AS2.23</strain>
    </source>
</reference>
<sequence length="354" mass="38752">MAPIDALDLGARTAQLLATGRRVSTYKLAVLNALVQHCLEHPVTDDAPARVPIPDLADRVVEAYWPQVRAFGRVGLLRQNEQAGRGTTVVDTVRELRTLAKRRGLSTPAQLRAAEPATWQRTRRALAIVLAQQPLFALQRSGGREPGVAFLYDDTWLSKKVTVAALDAHAWSVELFPGVSTALRRVAPMLQPVVQQWWVEDVQRMNRDELDVPDLHGFLFGAERTAVARLAPGLREHQDGRCFYCAAPLPAQVHVDHVLPWSRVAIDGVRNLVVADPRCNGDKLASLPALDHVRAALGRPEADLAAIAAPLRWPVETERVRATARSLYGAAPAGTPLWRRAGLYDFLAAGAPVP</sequence>
<dbReference type="Pfam" id="PF13395">
    <property type="entry name" value="HNH_4"/>
    <property type="match status" value="1"/>
</dbReference>
<proteinExistence type="predicted"/>
<evidence type="ECO:0000313" key="2">
    <source>
        <dbReference type="EMBL" id="MBB2903505.1"/>
    </source>
</evidence>